<feature type="coiled-coil region" evidence="7">
    <location>
        <begin position="519"/>
        <end position="546"/>
    </location>
</feature>
<dbReference type="Gene3D" id="6.10.340.10">
    <property type="match status" value="1"/>
</dbReference>
<dbReference type="Gene3D" id="1.10.287.950">
    <property type="entry name" value="Methyl-accepting chemotaxis protein"/>
    <property type="match status" value="1"/>
</dbReference>
<evidence type="ECO:0000256" key="7">
    <source>
        <dbReference type="SAM" id="Coils"/>
    </source>
</evidence>
<dbReference type="Pfam" id="PF00672">
    <property type="entry name" value="HAMP"/>
    <property type="match status" value="1"/>
</dbReference>
<dbReference type="EMBL" id="BAAADO010000001">
    <property type="protein sequence ID" value="GAA0484609.1"/>
    <property type="molecule type" value="Genomic_DNA"/>
</dbReference>
<dbReference type="InterPro" id="IPR003660">
    <property type="entry name" value="HAMP_dom"/>
</dbReference>
<comment type="subcellular location">
    <subcellularLocation>
        <location evidence="1">Cell membrane</location>
    </subcellularLocation>
</comment>
<dbReference type="SMART" id="SM00304">
    <property type="entry name" value="HAMP"/>
    <property type="match status" value="1"/>
</dbReference>
<name>A0ABP3KTG9_9BACI</name>
<evidence type="ECO:0008006" key="14">
    <source>
        <dbReference type="Google" id="ProtNLM"/>
    </source>
</evidence>
<evidence type="ECO:0000256" key="2">
    <source>
        <dbReference type="ARBA" id="ARBA00022475"/>
    </source>
</evidence>
<keyword evidence="2" id="KW-1003">Cell membrane</keyword>
<evidence type="ECO:0000256" key="5">
    <source>
        <dbReference type="ARBA" id="ARBA00029447"/>
    </source>
</evidence>
<sequence>MKTIKGKVYFILILSILSLSAFILFSIYYFNEQSKMTVDMQDIQATLAQSEELKFEMANTRYQQQVFSNQPSEEQAEILLSSAESLASKAAQYEKENQGNEDIAASFGVIMENIDTYQNQLETWIELQRRIGFTEADGQMQDVASHYSNLYSLLRELNNPEFTQTALSMRLNESKYLSTGNVINFSNFESQKNSLLANLNNENTGTNAIGDIEEVLNNYQESIESVRNTLNQSEQITEEMSKLTGSINEEVQAINDITVQQSQEMIRQQQKSQQLITTIFILTGVFILLIILIAGYILNRSIIQSINHLKYGANRMENGDLTYRVDIKGKDEMADLAESFNKMADKMNQSLVKVLKAANILSHSSGELTDISKKSSVQTNEVAEAINQVAVGAQEQASQIEESTTLINHVTEAIDQTDIANGEILKELKKAEQDSQLGIEKVKTLEETSSSFIDLANHLTDEVREAAEQSQKITQIVSTIQEIADNTNLLALNAAIESARAGESGQGFAVVADEVRKLAERSKEEAEEIYQLINNMNRQMANLSEEANQFGDYQKQQTQSVHETKTAFTSITEQVYGINDKMEEVSSSVSDIRQSNADLRHKINEVSVIAEESVATAEEVAASGENQAETIDQLNQSSLDLHALSQELKAEVHEFSIHQETDDEPLEQDIDQQEEKETIEEQYQRETLQTNLHGLSESSDQNVNGEV</sequence>
<proteinExistence type="inferred from homology"/>
<evidence type="ECO:0000313" key="12">
    <source>
        <dbReference type="EMBL" id="GAA0484609.1"/>
    </source>
</evidence>
<accession>A0ABP3KTG9</accession>
<dbReference type="SMART" id="SM01358">
    <property type="entry name" value="HBM"/>
    <property type="match status" value="1"/>
</dbReference>
<protein>
    <recommendedName>
        <fullName evidence="14">Methyl-accepting chemotaxis protein</fullName>
    </recommendedName>
</protein>
<evidence type="ECO:0000256" key="6">
    <source>
        <dbReference type="PROSITE-ProRule" id="PRU00284"/>
    </source>
</evidence>
<dbReference type="Proteomes" id="UP001500880">
    <property type="component" value="Unassembled WGS sequence"/>
</dbReference>
<dbReference type="CDD" id="cd06225">
    <property type="entry name" value="HAMP"/>
    <property type="match status" value="1"/>
</dbReference>
<evidence type="ECO:0000256" key="4">
    <source>
        <dbReference type="ARBA" id="ARBA00023224"/>
    </source>
</evidence>
<keyword evidence="9" id="KW-0812">Transmembrane</keyword>
<dbReference type="RefSeq" id="WP_343837662.1">
    <property type="nucleotide sequence ID" value="NZ_BAAADO010000001.1"/>
</dbReference>
<dbReference type="SUPFAM" id="SSF58104">
    <property type="entry name" value="Methyl-accepting chemotaxis protein (MCP) signaling domain"/>
    <property type="match status" value="1"/>
</dbReference>
<dbReference type="PANTHER" id="PTHR32089:SF112">
    <property type="entry name" value="LYSOZYME-LIKE PROTEIN-RELATED"/>
    <property type="match status" value="1"/>
</dbReference>
<reference evidence="13" key="1">
    <citation type="journal article" date="2019" name="Int. J. Syst. Evol. Microbiol.">
        <title>The Global Catalogue of Microorganisms (GCM) 10K type strain sequencing project: providing services to taxonomists for standard genome sequencing and annotation.</title>
        <authorList>
            <consortium name="The Broad Institute Genomics Platform"/>
            <consortium name="The Broad Institute Genome Sequencing Center for Infectious Disease"/>
            <person name="Wu L."/>
            <person name="Ma J."/>
        </authorList>
    </citation>
    <scope>NUCLEOTIDE SEQUENCE [LARGE SCALE GENOMIC DNA]</scope>
    <source>
        <strain evidence="13">JCM 12389</strain>
    </source>
</reference>
<keyword evidence="3 9" id="KW-0472">Membrane</keyword>
<organism evidence="12 13">
    <name type="scientific">Salinibacillus aidingensis</name>
    <dbReference type="NCBI Taxonomy" id="237684"/>
    <lineage>
        <taxon>Bacteria</taxon>
        <taxon>Bacillati</taxon>
        <taxon>Bacillota</taxon>
        <taxon>Bacilli</taxon>
        <taxon>Bacillales</taxon>
        <taxon>Bacillaceae</taxon>
        <taxon>Salinibacillus</taxon>
    </lineage>
</organism>
<comment type="similarity">
    <text evidence="5">Belongs to the methyl-accepting chemotaxis (MCP) protein family.</text>
</comment>
<dbReference type="PROSITE" id="PS50111">
    <property type="entry name" value="CHEMOTAXIS_TRANSDUC_2"/>
    <property type="match status" value="1"/>
</dbReference>
<evidence type="ECO:0000256" key="8">
    <source>
        <dbReference type="SAM" id="MobiDB-lite"/>
    </source>
</evidence>
<evidence type="ECO:0000313" key="13">
    <source>
        <dbReference type="Proteomes" id="UP001500880"/>
    </source>
</evidence>
<keyword evidence="4 6" id="KW-0807">Transducer</keyword>
<dbReference type="PANTHER" id="PTHR32089">
    <property type="entry name" value="METHYL-ACCEPTING CHEMOTAXIS PROTEIN MCPB"/>
    <property type="match status" value="1"/>
</dbReference>
<evidence type="ECO:0000259" key="10">
    <source>
        <dbReference type="PROSITE" id="PS50111"/>
    </source>
</evidence>
<evidence type="ECO:0000259" key="11">
    <source>
        <dbReference type="PROSITE" id="PS50885"/>
    </source>
</evidence>
<dbReference type="PROSITE" id="PS50885">
    <property type="entry name" value="HAMP"/>
    <property type="match status" value="1"/>
</dbReference>
<evidence type="ECO:0000256" key="9">
    <source>
        <dbReference type="SAM" id="Phobius"/>
    </source>
</evidence>
<feature type="transmembrane region" description="Helical" evidence="9">
    <location>
        <begin position="275"/>
        <end position="298"/>
    </location>
</feature>
<gene>
    <name evidence="12" type="ORF">GCM10008986_07380</name>
</gene>
<evidence type="ECO:0000256" key="3">
    <source>
        <dbReference type="ARBA" id="ARBA00023136"/>
    </source>
</evidence>
<feature type="region of interest" description="Disordered" evidence="8">
    <location>
        <begin position="658"/>
        <end position="677"/>
    </location>
</feature>
<keyword evidence="13" id="KW-1185">Reference proteome</keyword>
<feature type="coiled-coil region" evidence="7">
    <location>
        <begin position="209"/>
        <end position="236"/>
    </location>
</feature>
<evidence type="ECO:0000256" key="1">
    <source>
        <dbReference type="ARBA" id="ARBA00004236"/>
    </source>
</evidence>
<dbReference type="Pfam" id="PF00015">
    <property type="entry name" value="MCPsignal"/>
    <property type="match status" value="1"/>
</dbReference>
<feature type="transmembrane region" description="Helical" evidence="9">
    <location>
        <begin position="6"/>
        <end position="30"/>
    </location>
</feature>
<comment type="caution">
    <text evidence="12">The sequence shown here is derived from an EMBL/GenBank/DDBJ whole genome shotgun (WGS) entry which is preliminary data.</text>
</comment>
<dbReference type="InterPro" id="IPR032255">
    <property type="entry name" value="HBM"/>
</dbReference>
<dbReference type="InterPro" id="IPR004089">
    <property type="entry name" value="MCPsignal_dom"/>
</dbReference>
<dbReference type="SMART" id="SM00283">
    <property type="entry name" value="MA"/>
    <property type="match status" value="1"/>
</dbReference>
<feature type="domain" description="Methyl-accepting transducer" evidence="10">
    <location>
        <begin position="371"/>
        <end position="628"/>
    </location>
</feature>
<feature type="domain" description="HAMP" evidence="11">
    <location>
        <begin position="300"/>
        <end position="352"/>
    </location>
</feature>
<keyword evidence="9" id="KW-1133">Transmembrane helix</keyword>
<keyword evidence="7" id="KW-0175">Coiled coil</keyword>
<feature type="compositionally biased region" description="Acidic residues" evidence="8">
    <location>
        <begin position="661"/>
        <end position="677"/>
    </location>
</feature>